<protein>
    <submittedName>
        <fullName evidence="1">Uncharacterized protein</fullName>
    </submittedName>
</protein>
<keyword evidence="2" id="KW-1185">Reference proteome</keyword>
<reference evidence="1 2" key="1">
    <citation type="submission" date="2021-06" db="EMBL/GenBank/DDBJ databases">
        <title>Ecological speciation of a Streptomyces species isolated from different habitats and geographic origins.</title>
        <authorList>
            <person name="Wang J."/>
        </authorList>
    </citation>
    <scope>NUCLEOTIDE SEQUENCE [LARGE SCALE GENOMIC DNA]</scope>
    <source>
        <strain evidence="1 2">FXJ8.012</strain>
    </source>
</reference>
<name>A0ABS7WET4_STROV</name>
<dbReference type="Proteomes" id="UP000758701">
    <property type="component" value="Unassembled WGS sequence"/>
</dbReference>
<evidence type="ECO:0000313" key="2">
    <source>
        <dbReference type="Proteomes" id="UP000758701"/>
    </source>
</evidence>
<accession>A0ABS7WET4</accession>
<organism evidence="1 2">
    <name type="scientific">Streptomyces olivaceus</name>
    <dbReference type="NCBI Taxonomy" id="47716"/>
    <lineage>
        <taxon>Bacteria</taxon>
        <taxon>Bacillati</taxon>
        <taxon>Actinomycetota</taxon>
        <taxon>Actinomycetes</taxon>
        <taxon>Kitasatosporales</taxon>
        <taxon>Streptomycetaceae</taxon>
        <taxon>Streptomyces</taxon>
    </lineage>
</organism>
<evidence type="ECO:0000313" key="1">
    <source>
        <dbReference type="EMBL" id="MBZ6156464.1"/>
    </source>
</evidence>
<gene>
    <name evidence="1" type="ORF">KVH32_35825</name>
</gene>
<proteinExistence type="predicted"/>
<comment type="caution">
    <text evidence="1">The sequence shown here is derived from an EMBL/GenBank/DDBJ whole genome shotgun (WGS) entry which is preliminary data.</text>
</comment>
<sequence>MPTTTMLDQATAMIENAWGQPIEALEVLGRVSSRDHQRQRFELPPEHGRGMVLSSPALITKVGHVTAGS</sequence>
<feature type="non-terminal residue" evidence="1">
    <location>
        <position position="69"/>
    </location>
</feature>
<dbReference type="EMBL" id="JAHSTP010000031">
    <property type="protein sequence ID" value="MBZ6156464.1"/>
    <property type="molecule type" value="Genomic_DNA"/>
</dbReference>